<comment type="caution">
    <text evidence="1">The sequence shown here is derived from an EMBL/GenBank/DDBJ whole genome shotgun (WGS) entry which is preliminary data.</text>
</comment>
<name>A0ACA9LAA5_9GLOM</name>
<sequence>MHDAFKVSVALDKLPQKIESIFAYGQKLLIGTSAGALLVYEVKEPLEDEPLSVNLVDTHKTFSKRPIEQLDIIKEIGVLVSLSDGYVNIFDLNTLELQSQLAKTRGANLFAINTQIVISDDGIPRIVTRLAVAVRRKLLVLTWKDTEFTDTKELLPPDKIRTMAWVSSDKVCLGLATEYILMDTGTGAFTALFAPSSAPSGAAFNYMGMIGTKVSKPMVTKLPNDEILLAKDSVSIFVGLDGNPTRRAGIDWSATPEEIGKRWVQVALISMVNSRYSESLKIHRKFRYSYPYLIAILPKHVEVRNIMTQTLVQTIELPQARFINQGKYLYVASYNSVWRFISINFEKQIDQLIEQLEYEEAISLTEQIEPILLVDKNLEADPADVVSLYPTSISGSLHVDHDETHKNVNDDEENGSTADPDEKHQLENEKVVKETEQKTVLEGKLLEDAISALIRFLTDRRQKISKVLHKHQPSTPPGSPNGSNNVNGNFDHILEAAELVDTTLLKSYMVINDALVGPLLRVPNHCNVEESEGLLLERKKYRELVDLYKGKGLHRKSLELLKKLGQSEGPMAGTFHTVLYLQRLGVEHFDLILEYAKWVIEIDPEKGLDIFIDDLHEVESLPREKVQSFLEEFSYDLCITYLEHIIFELEDPTANYHNKLITTYLNKIMQLSSQVPPENSDENERIDVTTKKLLKFLEESTHYKAEKILGHLPLDDFYEARAILLSRLGQHDQALNIYVHKLKNEKMAEDESGDSSKNVFLSLLRVYLRPMNGEEVMIEPALRLLSRHGSHMNASAALNMLPPSTKVSQLYSFFEKYIRESNRNRNMNMIVKNLLRANQHQAEEQLLFYRSRRVKIDEDRMCPQCNRRIGP</sequence>
<protein>
    <submittedName>
        <fullName evidence="1">6470_t:CDS:1</fullName>
    </submittedName>
</protein>
<dbReference type="EMBL" id="CAJVPT010004873">
    <property type="protein sequence ID" value="CAG8513221.1"/>
    <property type="molecule type" value="Genomic_DNA"/>
</dbReference>
<evidence type="ECO:0000313" key="1">
    <source>
        <dbReference type="EMBL" id="CAG8513221.1"/>
    </source>
</evidence>
<dbReference type="Proteomes" id="UP000789525">
    <property type="component" value="Unassembled WGS sequence"/>
</dbReference>
<reference evidence="1" key="1">
    <citation type="submission" date="2021-06" db="EMBL/GenBank/DDBJ databases">
        <authorList>
            <person name="Kallberg Y."/>
            <person name="Tangrot J."/>
            <person name="Rosling A."/>
        </authorList>
    </citation>
    <scope>NUCLEOTIDE SEQUENCE</scope>
    <source>
        <strain evidence="1">CL356</strain>
    </source>
</reference>
<gene>
    <name evidence="1" type="ORF">ACOLOM_LOCUS3314</name>
</gene>
<evidence type="ECO:0000313" key="2">
    <source>
        <dbReference type="Proteomes" id="UP000789525"/>
    </source>
</evidence>
<feature type="non-terminal residue" evidence="1">
    <location>
        <position position="871"/>
    </location>
</feature>
<proteinExistence type="predicted"/>
<keyword evidence="2" id="KW-1185">Reference proteome</keyword>
<accession>A0ACA9LAA5</accession>
<organism evidence="1 2">
    <name type="scientific">Acaulospora colombiana</name>
    <dbReference type="NCBI Taxonomy" id="27376"/>
    <lineage>
        <taxon>Eukaryota</taxon>
        <taxon>Fungi</taxon>
        <taxon>Fungi incertae sedis</taxon>
        <taxon>Mucoromycota</taxon>
        <taxon>Glomeromycotina</taxon>
        <taxon>Glomeromycetes</taxon>
        <taxon>Diversisporales</taxon>
        <taxon>Acaulosporaceae</taxon>
        <taxon>Acaulospora</taxon>
    </lineage>
</organism>